<dbReference type="Proteomes" id="UP000199352">
    <property type="component" value="Unassembled WGS sequence"/>
</dbReference>
<dbReference type="AlphaFoldDB" id="A0A1H9T1M1"/>
<sequence>MIGVQHTRTLTTTRETSTGRKTTQISTVDFQLLGTSLQDGLVTIRFAMLLGTPTRRRQPRTALVRCAITPSPAAFDLDGPVGLTTSVCDLSGSARGCQLGTLSHDELPAGPHEFRVVVQAADEPLRVELTVQMDMSLANRAFFWNGKRLIHTTTSSPWTAQLVLPARQGTWAPPRRSASPPDSSARVRLCIAADIERYSRFRGPEALLAQERFLGIMREARAHAGIDESAVVTDGEGDSQFAVLPSDIDESEIVPRLFEGFRKALQEANHSLSDHSRLRLRLAFDRGLLVRSSNGWVGTSTIAVHRLLDSAPLREALKADPDTDYAVITSRTLYEDVISHGYGGLTPAEFTGVEIDLPQKGFSSQAWLFTPRR</sequence>
<reference evidence="3" key="1">
    <citation type="submission" date="2016-10" db="EMBL/GenBank/DDBJ databases">
        <authorList>
            <person name="Varghese N."/>
            <person name="Submissions S."/>
        </authorList>
    </citation>
    <scope>NUCLEOTIDE SEQUENCE [LARGE SCALE GENOMIC DNA]</scope>
    <source>
        <strain evidence="3">CGMCC 4.3525</strain>
    </source>
</reference>
<dbReference type="EMBL" id="FOFR01000017">
    <property type="protein sequence ID" value="SER91150.1"/>
    <property type="molecule type" value="Genomic_DNA"/>
</dbReference>
<feature type="region of interest" description="Disordered" evidence="1">
    <location>
        <begin position="1"/>
        <end position="20"/>
    </location>
</feature>
<gene>
    <name evidence="2" type="ORF">SAMN05216188_117102</name>
</gene>
<dbReference type="OrthoDB" id="4961576at2"/>
<dbReference type="RefSeq" id="WP_089957011.1">
    <property type="nucleotide sequence ID" value="NZ_FOFR01000017.1"/>
</dbReference>
<evidence type="ECO:0000313" key="2">
    <source>
        <dbReference type="EMBL" id="SER91150.1"/>
    </source>
</evidence>
<feature type="compositionally biased region" description="Low complexity" evidence="1">
    <location>
        <begin position="7"/>
        <end position="20"/>
    </location>
</feature>
<accession>A0A1H9T1M1</accession>
<evidence type="ECO:0008006" key="4">
    <source>
        <dbReference type="Google" id="ProtNLM"/>
    </source>
</evidence>
<evidence type="ECO:0000313" key="3">
    <source>
        <dbReference type="Proteomes" id="UP000199352"/>
    </source>
</evidence>
<organism evidence="2 3">
    <name type="scientific">Lentzea xinjiangensis</name>
    <dbReference type="NCBI Taxonomy" id="402600"/>
    <lineage>
        <taxon>Bacteria</taxon>
        <taxon>Bacillati</taxon>
        <taxon>Actinomycetota</taxon>
        <taxon>Actinomycetes</taxon>
        <taxon>Pseudonocardiales</taxon>
        <taxon>Pseudonocardiaceae</taxon>
        <taxon>Lentzea</taxon>
    </lineage>
</organism>
<keyword evidence="3" id="KW-1185">Reference proteome</keyword>
<proteinExistence type="predicted"/>
<evidence type="ECO:0000256" key="1">
    <source>
        <dbReference type="SAM" id="MobiDB-lite"/>
    </source>
</evidence>
<protein>
    <recommendedName>
        <fullName evidence="4">Guanylate cyclase domain-containing protein</fullName>
    </recommendedName>
</protein>
<dbReference type="STRING" id="402600.SAMN05216188_117102"/>
<name>A0A1H9T1M1_9PSEU</name>